<name>X1E5G9_9ZZZZ</name>
<feature type="domain" description="D-glutamate cyclase-like C-terminal" evidence="1">
    <location>
        <begin position="19"/>
        <end position="297"/>
    </location>
</feature>
<evidence type="ECO:0000313" key="2">
    <source>
        <dbReference type="EMBL" id="GAH28481.1"/>
    </source>
</evidence>
<dbReference type="Gene3D" id="3.90.1640.20">
    <property type="entry name" value="TON_0340"/>
    <property type="match status" value="1"/>
</dbReference>
<proteinExistence type="predicted"/>
<evidence type="ECO:0000259" key="1">
    <source>
        <dbReference type="Pfam" id="PF14336"/>
    </source>
</evidence>
<dbReference type="Pfam" id="PF14336">
    <property type="entry name" value="GLUCM-like_C"/>
    <property type="match status" value="1"/>
</dbReference>
<dbReference type="InterPro" id="IPR025504">
    <property type="entry name" value="GLUCM_C"/>
</dbReference>
<sequence length="314" mass="33618">MIRPLYDKAVEKCGGRPLTLLAAEKLIANVKKDDNVIILTGVGCAPFFLHGETDGPLGAASLARAVSLGLGAKPIFAVGDLDVEPVRVTAKAAGINMEEYEIMRQLRHTGAIVSFPFGDSEAKQAAKEIVEKYSPTAVLSVEALGPNRKGVIHGAMGLPFHSAKLHYIFDEARERGILTIGCIDCGNEIGSGTVVEEVRRVTRYGDVCQCPCKGGIACVTEADVTIPAACSNWGGYGIAAMLAVLVKNPDVLQDPDTERRMLEANTMAGSIDGISMRPIMVVDAMSDKTNQGLITMLHMLVENGLKEEKYMRET</sequence>
<protein>
    <recommendedName>
        <fullName evidence="1">D-glutamate cyclase-like C-terminal domain-containing protein</fullName>
    </recommendedName>
</protein>
<reference evidence="2" key="1">
    <citation type="journal article" date="2014" name="Front. Microbiol.">
        <title>High frequency of phylogenetically diverse reductive dehalogenase-homologous genes in deep subseafloor sedimentary metagenomes.</title>
        <authorList>
            <person name="Kawai M."/>
            <person name="Futagami T."/>
            <person name="Toyoda A."/>
            <person name="Takaki Y."/>
            <person name="Nishi S."/>
            <person name="Hori S."/>
            <person name="Arai W."/>
            <person name="Tsubouchi T."/>
            <person name="Morono Y."/>
            <person name="Uchiyama I."/>
            <person name="Ito T."/>
            <person name="Fujiyama A."/>
            <person name="Inagaki F."/>
            <person name="Takami H."/>
        </authorList>
    </citation>
    <scope>NUCLEOTIDE SEQUENCE</scope>
    <source>
        <strain evidence="2">Expedition CK06-06</strain>
    </source>
</reference>
<dbReference type="EMBL" id="BARU01005227">
    <property type="protein sequence ID" value="GAH28481.1"/>
    <property type="molecule type" value="Genomic_DNA"/>
</dbReference>
<gene>
    <name evidence="2" type="ORF">S03H2_10118</name>
</gene>
<organism evidence="2">
    <name type="scientific">marine sediment metagenome</name>
    <dbReference type="NCBI Taxonomy" id="412755"/>
    <lineage>
        <taxon>unclassified sequences</taxon>
        <taxon>metagenomes</taxon>
        <taxon>ecological metagenomes</taxon>
    </lineage>
</organism>
<accession>X1E5G9</accession>
<dbReference type="AlphaFoldDB" id="X1E5G9"/>
<comment type="caution">
    <text evidence="2">The sequence shown here is derived from an EMBL/GenBank/DDBJ whole genome shotgun (WGS) entry which is preliminary data.</text>
</comment>